<sequence>MKQRHASVGRMEYPVSAIDSRNPLDMTSFLNEADCTMRRLSDSSFNFGNVLFPKITPWTLRHLTSVKTPTVESTSDIFSVDDKHDNLEFDGRSSWGPRWFSGEAGSIPDGDAPDDAAGRRVFSGISRFTRPCIPVLLYNSPCSPFIGSQDLDVNSRPYLPTSHPPLRIQRFGSIIIEQQFTDGEQQIHVYRLERLFPGLGIGNYVE</sequence>
<name>A0ABQ9H7M4_9NEOP</name>
<protein>
    <submittedName>
        <fullName evidence="1">Uncharacterized protein</fullName>
    </submittedName>
</protein>
<evidence type="ECO:0000313" key="1">
    <source>
        <dbReference type="EMBL" id="KAJ8880257.1"/>
    </source>
</evidence>
<reference evidence="1 2" key="1">
    <citation type="submission" date="2023-02" db="EMBL/GenBank/DDBJ databases">
        <title>LHISI_Scaffold_Assembly.</title>
        <authorList>
            <person name="Stuart O.P."/>
            <person name="Cleave R."/>
            <person name="Magrath M.J.L."/>
            <person name="Mikheyev A.S."/>
        </authorList>
    </citation>
    <scope>NUCLEOTIDE SEQUENCE [LARGE SCALE GENOMIC DNA]</scope>
    <source>
        <strain evidence="1">Daus_M_001</strain>
        <tissue evidence="1">Leg muscle</tissue>
    </source>
</reference>
<dbReference type="EMBL" id="JARBHB010000006">
    <property type="protein sequence ID" value="KAJ8880257.1"/>
    <property type="molecule type" value="Genomic_DNA"/>
</dbReference>
<organism evidence="1 2">
    <name type="scientific">Dryococelus australis</name>
    <dbReference type="NCBI Taxonomy" id="614101"/>
    <lineage>
        <taxon>Eukaryota</taxon>
        <taxon>Metazoa</taxon>
        <taxon>Ecdysozoa</taxon>
        <taxon>Arthropoda</taxon>
        <taxon>Hexapoda</taxon>
        <taxon>Insecta</taxon>
        <taxon>Pterygota</taxon>
        <taxon>Neoptera</taxon>
        <taxon>Polyneoptera</taxon>
        <taxon>Phasmatodea</taxon>
        <taxon>Verophasmatodea</taxon>
        <taxon>Anareolatae</taxon>
        <taxon>Phasmatidae</taxon>
        <taxon>Eurycanthinae</taxon>
        <taxon>Dryococelus</taxon>
    </lineage>
</organism>
<accession>A0ABQ9H7M4</accession>
<dbReference type="Proteomes" id="UP001159363">
    <property type="component" value="Chromosome 5"/>
</dbReference>
<proteinExistence type="predicted"/>
<keyword evidence="2" id="KW-1185">Reference proteome</keyword>
<gene>
    <name evidence="1" type="ORF">PR048_016723</name>
</gene>
<comment type="caution">
    <text evidence="1">The sequence shown here is derived from an EMBL/GenBank/DDBJ whole genome shotgun (WGS) entry which is preliminary data.</text>
</comment>
<evidence type="ECO:0000313" key="2">
    <source>
        <dbReference type="Proteomes" id="UP001159363"/>
    </source>
</evidence>